<keyword evidence="1" id="KW-1133">Transmembrane helix</keyword>
<evidence type="ECO:0000313" key="3">
    <source>
        <dbReference type="Proteomes" id="UP001156682"/>
    </source>
</evidence>
<keyword evidence="1" id="KW-0812">Transmembrane</keyword>
<dbReference type="RefSeq" id="WP_150112030.1">
    <property type="nucleotide sequence ID" value="NZ_BSOR01000027.1"/>
</dbReference>
<protein>
    <submittedName>
        <fullName evidence="2">Uncharacterized protein</fullName>
    </submittedName>
</protein>
<feature type="transmembrane region" description="Helical" evidence="1">
    <location>
        <begin position="12"/>
        <end position="32"/>
    </location>
</feature>
<keyword evidence="1" id="KW-0472">Membrane</keyword>
<reference evidence="3" key="1">
    <citation type="journal article" date="2019" name="Int. J. Syst. Evol. Microbiol.">
        <title>The Global Catalogue of Microorganisms (GCM) 10K type strain sequencing project: providing services to taxonomists for standard genome sequencing and annotation.</title>
        <authorList>
            <consortium name="The Broad Institute Genomics Platform"/>
            <consortium name="The Broad Institute Genome Sequencing Center for Infectious Disease"/>
            <person name="Wu L."/>
            <person name="Ma J."/>
        </authorList>
    </citation>
    <scope>NUCLEOTIDE SEQUENCE [LARGE SCALE GENOMIC DNA]</scope>
    <source>
        <strain evidence="3">NBRC 100033</strain>
    </source>
</reference>
<dbReference type="EMBL" id="BSOR01000027">
    <property type="protein sequence ID" value="GLR64078.1"/>
    <property type="molecule type" value="Genomic_DNA"/>
</dbReference>
<keyword evidence="3" id="KW-1185">Reference proteome</keyword>
<evidence type="ECO:0000256" key="1">
    <source>
        <dbReference type="SAM" id="Phobius"/>
    </source>
</evidence>
<name>A0ABQ5ZYB5_9GAMM</name>
<comment type="caution">
    <text evidence="2">The sequence shown here is derived from an EMBL/GenBank/DDBJ whole genome shotgun (WGS) entry which is preliminary data.</text>
</comment>
<accession>A0ABQ5ZYB5</accession>
<dbReference type="Proteomes" id="UP001156682">
    <property type="component" value="Unassembled WGS sequence"/>
</dbReference>
<organism evidence="2 3">
    <name type="scientific">Marinospirillum insulare</name>
    <dbReference type="NCBI Taxonomy" id="217169"/>
    <lineage>
        <taxon>Bacteria</taxon>
        <taxon>Pseudomonadati</taxon>
        <taxon>Pseudomonadota</taxon>
        <taxon>Gammaproteobacteria</taxon>
        <taxon>Oceanospirillales</taxon>
        <taxon>Oceanospirillaceae</taxon>
        <taxon>Marinospirillum</taxon>
    </lineage>
</organism>
<evidence type="ECO:0000313" key="2">
    <source>
        <dbReference type="EMBL" id="GLR64078.1"/>
    </source>
</evidence>
<gene>
    <name evidence="2" type="ORF">GCM10007878_15160</name>
</gene>
<sequence>MPYMDSVNKFIWRVCLPSLAIFYVAFLAYEYFETKKGIEDVTEHVDKKAIKIAGLNKINSLILGGSNADFSLSAEILTTETNYKWFNLALGSEAHKDSNYWSYIESSLPENRRLNIENIVYSSVTLLGKDRINKRKETTKDKYGNQTSLDWFPNALIPNKSIAFYLKEFLLGAEQSNQRHRVSKKLGDFDMSQWTCDFKSSEAEFTGSSHLRV</sequence>
<proteinExistence type="predicted"/>